<protein>
    <submittedName>
        <fullName evidence="2">Uncharacterized protein</fullName>
    </submittedName>
</protein>
<gene>
    <name evidence="2" type="ORF">NIES23_63520</name>
</gene>
<name>A0A1Z4KWU2_ANAVA</name>
<organism evidence="2 3">
    <name type="scientific">Trichormus variabilis NIES-23</name>
    <dbReference type="NCBI Taxonomy" id="1973479"/>
    <lineage>
        <taxon>Bacteria</taxon>
        <taxon>Bacillati</taxon>
        <taxon>Cyanobacteriota</taxon>
        <taxon>Cyanophyceae</taxon>
        <taxon>Nostocales</taxon>
        <taxon>Nostocaceae</taxon>
        <taxon>Trichormus</taxon>
    </lineage>
</organism>
<dbReference type="EMBL" id="AP018220">
    <property type="protein sequence ID" value="BAY73500.1"/>
    <property type="molecule type" value="Genomic_DNA"/>
</dbReference>
<feature type="region of interest" description="Disordered" evidence="1">
    <location>
        <begin position="29"/>
        <end position="54"/>
    </location>
</feature>
<dbReference type="AlphaFoldDB" id="A0A1Z4KWU2"/>
<evidence type="ECO:0000256" key="1">
    <source>
        <dbReference type="SAM" id="MobiDB-lite"/>
    </source>
</evidence>
<evidence type="ECO:0000313" key="2">
    <source>
        <dbReference type="EMBL" id="BAY73500.1"/>
    </source>
</evidence>
<feature type="compositionally biased region" description="Polar residues" evidence="1">
    <location>
        <begin position="45"/>
        <end position="54"/>
    </location>
</feature>
<evidence type="ECO:0000313" key="3">
    <source>
        <dbReference type="Proteomes" id="UP000217507"/>
    </source>
</evidence>
<dbReference type="Proteomes" id="UP000217507">
    <property type="component" value="Plasmid Plasmid4 dna"/>
</dbReference>
<sequence length="54" mass="6072">MAESVKASKYEHGKDNLCEYRFLAKRKANLQKSNKNPTDFVGQSEPGTARTNVL</sequence>
<proteinExistence type="predicted"/>
<geneLocation type="plasmid" evidence="2">
    <name>plasmid4</name>
</geneLocation>
<accession>A0A1Z4KWU2</accession>
<keyword evidence="2" id="KW-0614">Plasmid</keyword>
<reference evidence="2 3" key="1">
    <citation type="submission" date="2017-06" db="EMBL/GenBank/DDBJ databases">
        <title>Genome sequencing of cyanobaciteial culture collection at National Institute for Environmental Studies (NIES).</title>
        <authorList>
            <person name="Hirose Y."/>
            <person name="Shimura Y."/>
            <person name="Fujisawa T."/>
            <person name="Nakamura Y."/>
            <person name="Kawachi M."/>
        </authorList>
    </citation>
    <scope>NUCLEOTIDE SEQUENCE [LARGE SCALE GENOMIC DNA]</scope>
    <source>
        <strain evidence="2 3">NIES-23</strain>
        <plasmid evidence="3">Plasmid Plasmid4 dna</plasmid>
    </source>
</reference>